<comment type="caution">
    <text evidence="3">The sequence shown here is derived from an EMBL/GenBank/DDBJ whole genome shotgun (WGS) entry which is preliminary data.</text>
</comment>
<feature type="transmembrane region" description="Helical" evidence="1">
    <location>
        <begin position="76"/>
        <end position="99"/>
    </location>
</feature>
<feature type="transmembrane region" description="Helical" evidence="1">
    <location>
        <begin position="177"/>
        <end position="197"/>
    </location>
</feature>
<feature type="transmembrane region" description="Helical" evidence="1">
    <location>
        <begin position="146"/>
        <end position="165"/>
    </location>
</feature>
<dbReference type="SUPFAM" id="SSF55073">
    <property type="entry name" value="Nucleotide cyclase"/>
    <property type="match status" value="1"/>
</dbReference>
<organism evidence="3 4">
    <name type="scientific">Actinoplanes palleronii</name>
    <dbReference type="NCBI Taxonomy" id="113570"/>
    <lineage>
        <taxon>Bacteria</taxon>
        <taxon>Bacillati</taxon>
        <taxon>Actinomycetota</taxon>
        <taxon>Actinomycetes</taxon>
        <taxon>Micromonosporales</taxon>
        <taxon>Micromonosporaceae</taxon>
        <taxon>Actinoplanes</taxon>
    </lineage>
</organism>
<accession>A0ABQ4BHN3</accession>
<dbReference type="InterPro" id="IPR000160">
    <property type="entry name" value="GGDEF_dom"/>
</dbReference>
<feature type="transmembrane region" description="Helical" evidence="1">
    <location>
        <begin position="269"/>
        <end position="287"/>
    </location>
</feature>
<dbReference type="PROSITE" id="PS50887">
    <property type="entry name" value="GGDEF"/>
    <property type="match status" value="1"/>
</dbReference>
<dbReference type="Gene3D" id="3.30.70.270">
    <property type="match status" value="1"/>
</dbReference>
<protein>
    <recommendedName>
        <fullName evidence="2">GGDEF domain-containing protein</fullName>
    </recommendedName>
</protein>
<keyword evidence="1" id="KW-0472">Membrane</keyword>
<dbReference type="EMBL" id="BOMS01000100">
    <property type="protein sequence ID" value="GIE70193.1"/>
    <property type="molecule type" value="Genomic_DNA"/>
</dbReference>
<evidence type="ECO:0000313" key="3">
    <source>
        <dbReference type="EMBL" id="GIE70193.1"/>
    </source>
</evidence>
<dbReference type="RefSeq" id="WP_203828251.1">
    <property type="nucleotide sequence ID" value="NZ_BAAATY010000036.1"/>
</dbReference>
<feature type="domain" description="GGDEF" evidence="2">
    <location>
        <begin position="337"/>
        <end position="459"/>
    </location>
</feature>
<sequence length="464" mass="49372">MIAGAVATAVYALLPTGERGHATGYGLIGAGGIAAVVHGVRRYRPRQPATWYTFAAGLAVWLVSTVINRLTAVPSWTMLSALLEATGYPLMCWALAGLIRGRARADDRTALIDAGMAATGLGLLCWIFVIAPAITDEGLPWDQKALTVILTVGDIGLFVLGSLLLTTPGARTVSYRLLLTALLLNGVCDVLEVALPAPGPGESGLADVVALLANSIAAAAALHPSMRRLTVPLEAPPAFVRPRLVLLTVTILLAPAVSLYQGATGHADQNWLAVGIASITLFLLVAARMGGLVRRVETQSYELAQLARHDALTGLPNRRHWDERLAAALARGTVTGEPLFVALIDLDHFKVYNDTYGHQAGDELLAGAALLWQRELRDGDLLARYGGEEFVMLLTGCTATEAFTVLERQLAATPQAQTFSAGLTRWDGEQTPDQLLHHADELLYQSKRSGRARITTAHDHTAAA</sequence>
<dbReference type="SMART" id="SM00267">
    <property type="entry name" value="GGDEF"/>
    <property type="match status" value="1"/>
</dbReference>
<dbReference type="PANTHER" id="PTHR45138:SF24">
    <property type="entry name" value="DIGUANYLATE CYCLASE DGCC-RELATED"/>
    <property type="match status" value="1"/>
</dbReference>
<dbReference type="NCBIfam" id="TIGR00254">
    <property type="entry name" value="GGDEF"/>
    <property type="match status" value="1"/>
</dbReference>
<gene>
    <name evidence="3" type="ORF">Apa02nite_063010</name>
</gene>
<dbReference type="Proteomes" id="UP000624709">
    <property type="component" value="Unassembled WGS sequence"/>
</dbReference>
<name>A0ABQ4BHN3_9ACTN</name>
<keyword evidence="1" id="KW-0812">Transmembrane</keyword>
<dbReference type="Pfam" id="PF00990">
    <property type="entry name" value="GGDEF"/>
    <property type="match status" value="1"/>
</dbReference>
<dbReference type="CDD" id="cd01949">
    <property type="entry name" value="GGDEF"/>
    <property type="match status" value="1"/>
</dbReference>
<dbReference type="PANTHER" id="PTHR45138">
    <property type="entry name" value="REGULATORY COMPONENTS OF SENSORY TRANSDUCTION SYSTEM"/>
    <property type="match status" value="1"/>
</dbReference>
<feature type="transmembrane region" description="Helical" evidence="1">
    <location>
        <begin position="244"/>
        <end position="263"/>
    </location>
</feature>
<feature type="transmembrane region" description="Helical" evidence="1">
    <location>
        <begin position="52"/>
        <end position="70"/>
    </location>
</feature>
<dbReference type="InterPro" id="IPR029787">
    <property type="entry name" value="Nucleotide_cyclase"/>
</dbReference>
<evidence type="ECO:0000256" key="1">
    <source>
        <dbReference type="SAM" id="Phobius"/>
    </source>
</evidence>
<keyword evidence="1" id="KW-1133">Transmembrane helix</keyword>
<evidence type="ECO:0000313" key="4">
    <source>
        <dbReference type="Proteomes" id="UP000624709"/>
    </source>
</evidence>
<dbReference type="InterPro" id="IPR043128">
    <property type="entry name" value="Rev_trsase/Diguanyl_cyclase"/>
</dbReference>
<reference evidence="3 4" key="1">
    <citation type="submission" date="2021-01" db="EMBL/GenBank/DDBJ databases">
        <title>Whole genome shotgun sequence of Actinoplanes palleronii NBRC 14916.</title>
        <authorList>
            <person name="Komaki H."/>
            <person name="Tamura T."/>
        </authorList>
    </citation>
    <scope>NUCLEOTIDE SEQUENCE [LARGE SCALE GENOMIC DNA]</scope>
    <source>
        <strain evidence="3 4">NBRC 14916</strain>
    </source>
</reference>
<keyword evidence="4" id="KW-1185">Reference proteome</keyword>
<evidence type="ECO:0000259" key="2">
    <source>
        <dbReference type="PROSITE" id="PS50887"/>
    </source>
</evidence>
<dbReference type="InterPro" id="IPR050469">
    <property type="entry name" value="Diguanylate_Cyclase"/>
</dbReference>
<feature type="transmembrane region" description="Helical" evidence="1">
    <location>
        <begin position="111"/>
        <end position="134"/>
    </location>
</feature>
<feature type="transmembrane region" description="Helical" evidence="1">
    <location>
        <begin position="203"/>
        <end position="223"/>
    </location>
</feature>
<proteinExistence type="predicted"/>
<feature type="transmembrane region" description="Helical" evidence="1">
    <location>
        <begin position="22"/>
        <end position="40"/>
    </location>
</feature>